<dbReference type="SUPFAM" id="SSF52058">
    <property type="entry name" value="L domain-like"/>
    <property type="match status" value="1"/>
</dbReference>
<dbReference type="AlphaFoldDB" id="A0A1V8TLR9"/>
<evidence type="ECO:0000313" key="7">
    <source>
        <dbReference type="Proteomes" id="UP000192596"/>
    </source>
</evidence>
<keyword evidence="2" id="KW-0433">Leucine-rich repeat</keyword>
<gene>
    <name evidence="6" type="ORF">B0A48_02802</name>
</gene>
<dbReference type="GO" id="GO:0005634">
    <property type="term" value="C:nucleus"/>
    <property type="evidence" value="ECO:0007669"/>
    <property type="project" value="UniProtKB-SubCell"/>
</dbReference>
<keyword evidence="7" id="KW-1185">Reference proteome</keyword>
<dbReference type="FunCoup" id="A0A1V8TLR9">
    <property type="interactions" value="1202"/>
</dbReference>
<name>A0A1V8TLR9_9PEZI</name>
<dbReference type="Gene3D" id="2.30.30.190">
    <property type="entry name" value="CAP Gly-rich-like domain"/>
    <property type="match status" value="1"/>
</dbReference>
<dbReference type="OrthoDB" id="5273213at2759"/>
<reference evidence="7" key="1">
    <citation type="submission" date="2017-03" db="EMBL/GenBank/DDBJ databases">
        <title>Genomes of endolithic fungi from Antarctica.</title>
        <authorList>
            <person name="Coleine C."/>
            <person name="Masonjones S."/>
            <person name="Stajich J.E."/>
        </authorList>
    </citation>
    <scope>NUCLEOTIDE SEQUENCE [LARGE SCALE GENOMIC DNA]</scope>
    <source>
        <strain evidence="7">CCFEE 5527</strain>
    </source>
</reference>
<organism evidence="6 7">
    <name type="scientific">Cryoendolithus antarcticus</name>
    <dbReference type="NCBI Taxonomy" id="1507870"/>
    <lineage>
        <taxon>Eukaryota</taxon>
        <taxon>Fungi</taxon>
        <taxon>Dikarya</taxon>
        <taxon>Ascomycota</taxon>
        <taxon>Pezizomycotina</taxon>
        <taxon>Dothideomycetes</taxon>
        <taxon>Dothideomycetidae</taxon>
        <taxon>Cladosporiales</taxon>
        <taxon>Cladosporiaceae</taxon>
        <taxon>Cryoendolithus</taxon>
    </lineage>
</organism>
<dbReference type="InterPro" id="IPR001611">
    <property type="entry name" value="Leu-rich_rpt"/>
</dbReference>
<evidence type="ECO:0000256" key="1">
    <source>
        <dbReference type="ARBA" id="ARBA00004123"/>
    </source>
</evidence>
<dbReference type="Pfam" id="PF13855">
    <property type="entry name" value="LRR_8"/>
    <property type="match status" value="1"/>
</dbReference>
<dbReference type="SMART" id="SM01052">
    <property type="entry name" value="CAP_GLY"/>
    <property type="match status" value="1"/>
</dbReference>
<dbReference type="InterPro" id="IPR036859">
    <property type="entry name" value="CAP-Gly_dom_sf"/>
</dbReference>
<dbReference type="PROSITE" id="PS51450">
    <property type="entry name" value="LRR"/>
    <property type="match status" value="2"/>
</dbReference>
<dbReference type="PANTHER" id="PTHR45973">
    <property type="entry name" value="PROTEIN PHOSPHATASE 1 REGULATORY SUBUNIT SDS22-RELATED"/>
    <property type="match status" value="1"/>
</dbReference>
<dbReference type="InterPro" id="IPR032675">
    <property type="entry name" value="LRR_dom_sf"/>
</dbReference>
<evidence type="ECO:0000256" key="2">
    <source>
        <dbReference type="ARBA" id="ARBA00022614"/>
    </source>
</evidence>
<comment type="caution">
    <text evidence="6">The sequence shown here is derived from an EMBL/GenBank/DDBJ whole genome shotgun (WGS) entry which is preliminary data.</text>
</comment>
<accession>A0A1V8TLR9</accession>
<dbReference type="PANTHER" id="PTHR45973:SF23">
    <property type="entry name" value="PROTEIN PHOSPHATASE 1 REGULATORY SUBUNIT 7"/>
    <property type="match status" value="1"/>
</dbReference>
<dbReference type="PROSITE" id="PS50245">
    <property type="entry name" value="CAP_GLY_2"/>
    <property type="match status" value="1"/>
</dbReference>
<dbReference type="STRING" id="1507870.A0A1V8TLR9"/>
<dbReference type="EMBL" id="NAJO01000005">
    <property type="protein sequence ID" value="OQO12162.1"/>
    <property type="molecule type" value="Genomic_DNA"/>
</dbReference>
<comment type="subcellular location">
    <subcellularLocation>
        <location evidence="1">Nucleus</location>
    </subcellularLocation>
</comment>
<dbReference type="SUPFAM" id="SSF74924">
    <property type="entry name" value="Cap-Gly domain"/>
    <property type="match status" value="1"/>
</dbReference>
<protein>
    <recommendedName>
        <fullName evidence="5">CAP-Gly domain-containing protein</fullName>
    </recommendedName>
</protein>
<dbReference type="Gene3D" id="3.80.10.10">
    <property type="entry name" value="Ribonuclease Inhibitor"/>
    <property type="match status" value="2"/>
</dbReference>
<dbReference type="InterPro" id="IPR000938">
    <property type="entry name" value="CAP-Gly_domain"/>
</dbReference>
<evidence type="ECO:0000256" key="3">
    <source>
        <dbReference type="ARBA" id="ARBA00022737"/>
    </source>
</evidence>
<evidence type="ECO:0000313" key="6">
    <source>
        <dbReference type="EMBL" id="OQO12162.1"/>
    </source>
</evidence>
<keyword evidence="4" id="KW-0539">Nucleus</keyword>
<proteinExistence type="predicted"/>
<evidence type="ECO:0000259" key="5">
    <source>
        <dbReference type="PROSITE" id="PS50245"/>
    </source>
</evidence>
<keyword evidence="3" id="KW-0677">Repeat</keyword>
<sequence>MSELDAYVGQRRSLRGQTCTVRYVGTVDSKHGIWFGVEWDDTLRGKHNGTHDGVEYFASASFLRPQQQWDSQRTFLDTLRQKYISPQDATNAEIVYISGKLAEEVGLEKLASRQAKLEGIHTLVLERMCVHHRGIDHETEDEISRLCTGITSLDLTGNLFETLDEVLQLCSLLPKLASLTLNGNRIHVASSQSNSLPALRYLSLSSTLLRPAEIAELCTICPTLVELVLANNQLSGWDDGVLPASLQSIELSQNDIEVLSDLQALADLPNLRRLLLKQNTIALVAGDESIRPFPSLQELDLRSNAIVSWSFFDELPAMCPAITHLRTAGNPLYLDLRSAEGKPLTSEDGYILTIARLPQLQTLNYSKVSDKERLNAETYYLGQIAAQLSLAPTMQRDEVFRLHPRWQALCEEYGEPAVARVRSATEIDPKSLAARLVRLTFYTREAEVTSSKKLPWTVDWPKSLSIYTLLGLVGRELDVSTLKLRLVWETGERDPVRTTQNEGPEWWDSSDEEDEAVGRQELIDREVELVPGTRLLATYIEGQEGTIRIERR</sequence>
<dbReference type="InterPro" id="IPR050576">
    <property type="entry name" value="Cilia_flagella_integrity"/>
</dbReference>
<evidence type="ECO:0000256" key="4">
    <source>
        <dbReference type="ARBA" id="ARBA00023242"/>
    </source>
</evidence>
<dbReference type="PROSITE" id="PS00845">
    <property type="entry name" value="CAP_GLY_1"/>
    <property type="match status" value="1"/>
</dbReference>
<dbReference type="Pfam" id="PF01302">
    <property type="entry name" value="CAP_GLY"/>
    <property type="match status" value="1"/>
</dbReference>
<dbReference type="Proteomes" id="UP000192596">
    <property type="component" value="Unassembled WGS sequence"/>
</dbReference>
<feature type="domain" description="CAP-Gly" evidence="5">
    <location>
        <begin position="25"/>
        <end position="77"/>
    </location>
</feature>
<dbReference type="InParanoid" id="A0A1V8TLR9"/>